<protein>
    <submittedName>
        <fullName evidence="2">Uncharacterized protein</fullName>
    </submittedName>
</protein>
<name>A0A3L7A6V4_9MICO</name>
<gene>
    <name evidence="2" type="ORF">D9V32_07880</name>
</gene>
<accession>A0A3L7A6V4</accession>
<reference evidence="2 3" key="1">
    <citation type="submission" date="2018-10" db="EMBL/GenBank/DDBJ databases">
        <authorList>
            <person name="Li J."/>
        </authorList>
    </citation>
    <scope>NUCLEOTIDE SEQUENCE [LARGE SCALE GENOMIC DNA]</scope>
    <source>
        <strain evidence="2 3">IF 016277</strain>
    </source>
</reference>
<feature type="transmembrane region" description="Helical" evidence="1">
    <location>
        <begin position="60"/>
        <end position="81"/>
    </location>
</feature>
<sequence length="96" mass="10205">MTRTTGTKTGFRALLFTRGEAMTRRGFRLLLTLLWAITVLGTLGGFAVQAMLGARVWSEIPGAFLPVFLGATIGFGIALIATRLDSDGSPSETSAR</sequence>
<dbReference type="Proteomes" id="UP000272503">
    <property type="component" value="Unassembled WGS sequence"/>
</dbReference>
<evidence type="ECO:0000256" key="1">
    <source>
        <dbReference type="SAM" id="Phobius"/>
    </source>
</evidence>
<feature type="transmembrane region" description="Helical" evidence="1">
    <location>
        <begin position="27"/>
        <end position="48"/>
    </location>
</feature>
<proteinExistence type="predicted"/>
<dbReference type="AlphaFoldDB" id="A0A3L7A6V4"/>
<dbReference type="EMBL" id="RCUX01000005">
    <property type="protein sequence ID" value="RLP76066.1"/>
    <property type="molecule type" value="Genomic_DNA"/>
</dbReference>
<evidence type="ECO:0000313" key="3">
    <source>
        <dbReference type="Proteomes" id="UP000272503"/>
    </source>
</evidence>
<keyword evidence="1" id="KW-0812">Transmembrane</keyword>
<keyword evidence="3" id="KW-1185">Reference proteome</keyword>
<organism evidence="2 3">
    <name type="scientific">Mycetocola tolaasinivorans</name>
    <dbReference type="NCBI Taxonomy" id="76635"/>
    <lineage>
        <taxon>Bacteria</taxon>
        <taxon>Bacillati</taxon>
        <taxon>Actinomycetota</taxon>
        <taxon>Actinomycetes</taxon>
        <taxon>Micrococcales</taxon>
        <taxon>Microbacteriaceae</taxon>
        <taxon>Mycetocola</taxon>
    </lineage>
</organism>
<evidence type="ECO:0000313" key="2">
    <source>
        <dbReference type="EMBL" id="RLP76066.1"/>
    </source>
</evidence>
<keyword evidence="1" id="KW-1133">Transmembrane helix</keyword>
<keyword evidence="1" id="KW-0472">Membrane</keyword>
<comment type="caution">
    <text evidence="2">The sequence shown here is derived from an EMBL/GenBank/DDBJ whole genome shotgun (WGS) entry which is preliminary data.</text>
</comment>